<reference evidence="2 3" key="1">
    <citation type="journal article" date="2019" name="Commun. Biol.">
        <title>The bagworm genome reveals a unique fibroin gene that provides high tensile strength.</title>
        <authorList>
            <person name="Kono N."/>
            <person name="Nakamura H."/>
            <person name="Ohtoshi R."/>
            <person name="Tomita M."/>
            <person name="Numata K."/>
            <person name="Arakawa K."/>
        </authorList>
    </citation>
    <scope>NUCLEOTIDE SEQUENCE [LARGE SCALE GENOMIC DNA]</scope>
</reference>
<proteinExistence type="predicted"/>
<dbReference type="EMBL" id="BGZK01000729">
    <property type="protein sequence ID" value="GBP58221.1"/>
    <property type="molecule type" value="Genomic_DNA"/>
</dbReference>
<evidence type="ECO:0000256" key="1">
    <source>
        <dbReference type="SAM" id="MobiDB-lite"/>
    </source>
</evidence>
<organism evidence="2 3">
    <name type="scientific">Eumeta variegata</name>
    <name type="common">Bagworm moth</name>
    <name type="synonym">Eumeta japonica</name>
    <dbReference type="NCBI Taxonomy" id="151549"/>
    <lineage>
        <taxon>Eukaryota</taxon>
        <taxon>Metazoa</taxon>
        <taxon>Ecdysozoa</taxon>
        <taxon>Arthropoda</taxon>
        <taxon>Hexapoda</taxon>
        <taxon>Insecta</taxon>
        <taxon>Pterygota</taxon>
        <taxon>Neoptera</taxon>
        <taxon>Endopterygota</taxon>
        <taxon>Lepidoptera</taxon>
        <taxon>Glossata</taxon>
        <taxon>Ditrysia</taxon>
        <taxon>Tineoidea</taxon>
        <taxon>Psychidae</taxon>
        <taxon>Oiketicinae</taxon>
        <taxon>Eumeta</taxon>
    </lineage>
</organism>
<name>A0A4C1X3D4_EUMVA</name>
<dbReference type="Proteomes" id="UP000299102">
    <property type="component" value="Unassembled WGS sequence"/>
</dbReference>
<feature type="region of interest" description="Disordered" evidence="1">
    <location>
        <begin position="75"/>
        <end position="99"/>
    </location>
</feature>
<accession>A0A4C1X3D4</accession>
<evidence type="ECO:0000313" key="2">
    <source>
        <dbReference type="EMBL" id="GBP58221.1"/>
    </source>
</evidence>
<evidence type="ECO:0000313" key="3">
    <source>
        <dbReference type="Proteomes" id="UP000299102"/>
    </source>
</evidence>
<keyword evidence="3" id="KW-1185">Reference proteome</keyword>
<protein>
    <submittedName>
        <fullName evidence="2">Uncharacterized protein</fullName>
    </submittedName>
</protein>
<sequence>MYGFTISSEARIRSLKQPFEVFAQQIKPLRPQPARTTTLRKNLIEAVRSGARARQVGANDFLGFPWVRAASTLANDQKKYKRQQRRGRSEDEKRKKARAVEGLTAHSMCMRAQPQAEAMLLSGAGAGAGGACAGKPLYWFSHDRVLPRERVDLSRRSLVTHYSERLQRARFSSEYSVRSALFTGRPRHETRSCRGRGSI</sequence>
<gene>
    <name evidence="2" type="ORF">EVAR_87799_1</name>
</gene>
<dbReference type="AlphaFoldDB" id="A0A4C1X3D4"/>
<comment type="caution">
    <text evidence="2">The sequence shown here is derived from an EMBL/GenBank/DDBJ whole genome shotgun (WGS) entry which is preliminary data.</text>
</comment>